<comment type="function">
    <text evidence="17">Acyl-CoA synthetase required for both the import of long chain fatty acids (LCFAs) (C14-C18) and the activation very long chain fatty acids (VLCFAs) (C20-C26) by esterification of the fatty acids into metabolically active CoA-thioesters for subsequent degradation or incorporation into phospholipids. The transport and fatty acyl-CoA synthetase activities are genetically separable and are thus independent activities. Esterifies VLCFAs in the peroxisome matrix. The VLCFAs are actively transported into peroxisomes by a PXA1-PXA2 heterodimeric transporter in the peroxisomal membrane.</text>
</comment>
<dbReference type="PANTHER" id="PTHR43107">
    <property type="entry name" value="LONG-CHAIN FATTY ACID TRANSPORT PROTEIN"/>
    <property type="match status" value="1"/>
</dbReference>
<dbReference type="EMBL" id="VXIS01000018">
    <property type="protein sequence ID" value="KAA8913002.1"/>
    <property type="molecule type" value="Genomic_DNA"/>
</dbReference>
<evidence type="ECO:0000256" key="18">
    <source>
        <dbReference type="ARBA" id="ARBA00068795"/>
    </source>
</evidence>
<gene>
    <name evidence="22" type="ORF">FN846DRAFT_931407</name>
</gene>
<dbReference type="FunFam" id="3.30.300.30:FF:000002">
    <property type="entry name" value="Long-chain fatty acid transport protein 1"/>
    <property type="match status" value="1"/>
</dbReference>
<keyword evidence="10" id="KW-0547">Nucleotide-binding</keyword>
<keyword evidence="8" id="KW-0551">Lipid droplet</keyword>
<reference evidence="22 23" key="1">
    <citation type="submission" date="2019-09" db="EMBL/GenBank/DDBJ databases">
        <title>Draft genome of the ectomycorrhizal ascomycete Sphaerosporella brunnea.</title>
        <authorList>
            <consortium name="DOE Joint Genome Institute"/>
            <person name="Benucci G.M."/>
            <person name="Marozzi G."/>
            <person name="Antonielli L."/>
            <person name="Sanchez S."/>
            <person name="Marco P."/>
            <person name="Wang X."/>
            <person name="Falini L.B."/>
            <person name="Barry K."/>
            <person name="Haridas S."/>
            <person name="Lipzen A."/>
            <person name="Labutti K."/>
            <person name="Grigoriev I.V."/>
            <person name="Murat C."/>
            <person name="Martin F."/>
            <person name="Albertini E."/>
            <person name="Donnini D."/>
            <person name="Bonito G."/>
        </authorList>
    </citation>
    <scope>NUCLEOTIDE SEQUENCE [LARGE SCALE GENOMIC DNA]</scope>
    <source>
        <strain evidence="22 23">Sb_GMNB300</strain>
    </source>
</reference>
<comment type="similarity">
    <text evidence="4">Belongs to the ATP-dependent AMP-binding enzyme family.</text>
</comment>
<dbReference type="InterPro" id="IPR020845">
    <property type="entry name" value="AMP-binding_CS"/>
</dbReference>
<evidence type="ECO:0000256" key="2">
    <source>
        <dbReference type="ARBA" id="ARBA00004585"/>
    </source>
</evidence>
<dbReference type="FunFam" id="3.40.50.12780:FF:000019">
    <property type="entry name" value="Long-chain fatty acid transporter"/>
    <property type="match status" value="1"/>
</dbReference>
<sequence length="626" mass="69686">MSVSATTLLAAGAAFGYLDARHLLVHDYFLISALAGSTVTMYMRQRRGKLNPFYRLEERALSPSPAVHGREFLVYQGQSWSYKAAYEVVLKYATWLSERHNVRRAEIVAMDFTNKPEFLWVWLGLWALGATPAFINYNLEGERLVYCVDASTANLMLVDEEVKKVLDDPETLQKLENGGKRRVVVFDAHLAAGVATWRAIRPPDEARNTVLLPDPAMLIYTSGTTGMPKAAVVSWHKINYGAGFATRWMRLKPSDRFYTSMPLYHGSAAILGVNTALNAGCTLVLGHKFSIRRTLPELRETKSTIFQYVGETCRYLLTAPPSPDDKNHSIRIAFGNGLRPDVWKEFKDRFGIPAIAEFYASTEGTSGSWHFQTGEFGIGAVGKNGTFTNLALGRGTKIVKLDYDTELPCRDPQTGFMIECAPGEPGEVMWRLDAANIKSKFQGYFGNEKATNAKVLRDCFAKGDAWFRTGDVQRRDPDGLWYFMDRIGDTFRWKSENVSTAEVAGVLGSHPGIGECAVYGVPLPDHEGKAGCAAIVLKPTWDADRVLRGLEETVKALPKYARPVFVRVVPQLEKTGNNKIVKRALQEEGVADGAVENVWWCPKPGDGYVRFGKEDWNALRRGGVKL</sequence>
<evidence type="ECO:0000256" key="9">
    <source>
        <dbReference type="ARBA" id="ARBA00022692"/>
    </source>
</evidence>
<dbReference type="Proteomes" id="UP000326924">
    <property type="component" value="Unassembled WGS sequence"/>
</dbReference>
<keyword evidence="11" id="KW-0067">ATP-binding</keyword>
<feature type="domain" description="AMP-dependent synthetase/ligase" evidence="20">
    <location>
        <begin position="69"/>
        <end position="429"/>
    </location>
</feature>
<dbReference type="GO" id="GO:0044539">
    <property type="term" value="P:long-chain fatty acid import into cell"/>
    <property type="evidence" value="ECO:0007669"/>
    <property type="project" value="TreeGrafter"/>
</dbReference>
<dbReference type="GO" id="GO:0004467">
    <property type="term" value="F:long-chain fatty acid-CoA ligase activity"/>
    <property type="evidence" value="ECO:0007669"/>
    <property type="project" value="TreeGrafter"/>
</dbReference>
<dbReference type="InParanoid" id="A0A5J5F8A1"/>
<evidence type="ECO:0000256" key="10">
    <source>
        <dbReference type="ARBA" id="ARBA00022741"/>
    </source>
</evidence>
<keyword evidence="15" id="KW-0576">Peroxisome</keyword>
<protein>
    <recommendedName>
        <fullName evidence="18">Very long-chain fatty acid transport protein</fullName>
    </recommendedName>
    <alternativeName>
        <fullName evidence="19">Very-long-chain acyl-CoA synthetase</fullName>
    </alternativeName>
</protein>
<evidence type="ECO:0000256" key="19">
    <source>
        <dbReference type="ARBA" id="ARBA00078285"/>
    </source>
</evidence>
<keyword evidence="14" id="KW-0472">Membrane</keyword>
<evidence type="ECO:0000313" key="22">
    <source>
        <dbReference type="EMBL" id="KAA8913002.1"/>
    </source>
</evidence>
<dbReference type="PROSITE" id="PS00455">
    <property type="entry name" value="AMP_BINDING"/>
    <property type="match status" value="1"/>
</dbReference>
<evidence type="ECO:0000256" key="6">
    <source>
        <dbReference type="ARBA" id="ARBA00022475"/>
    </source>
</evidence>
<evidence type="ECO:0000256" key="11">
    <source>
        <dbReference type="ARBA" id="ARBA00022840"/>
    </source>
</evidence>
<comment type="caution">
    <text evidence="22">The sequence shown here is derived from an EMBL/GenBank/DDBJ whole genome shotgun (WGS) entry which is preliminary data.</text>
</comment>
<dbReference type="GO" id="GO:0009898">
    <property type="term" value="C:cytoplasmic side of plasma membrane"/>
    <property type="evidence" value="ECO:0007669"/>
    <property type="project" value="TreeGrafter"/>
</dbReference>
<comment type="subcellular location">
    <subcellularLocation>
        <location evidence="3">Cell membrane</location>
        <topology evidence="3">Multi-pass membrane protein</topology>
    </subcellularLocation>
    <subcellularLocation>
        <location evidence="1">Lipid droplet</location>
    </subcellularLocation>
    <subcellularLocation>
        <location evidence="2">Peroxisome membrane</location>
        <topology evidence="2">Multi-pass membrane protein</topology>
    </subcellularLocation>
</comment>
<comment type="catalytic activity">
    <reaction evidence="16">
        <text>a very long-chain fatty acid + ATP + CoA = a very long-chain fatty acyl-CoA + AMP + diphosphate</text>
        <dbReference type="Rhea" id="RHEA:54536"/>
        <dbReference type="ChEBI" id="CHEBI:30616"/>
        <dbReference type="ChEBI" id="CHEBI:33019"/>
        <dbReference type="ChEBI" id="CHEBI:57287"/>
        <dbReference type="ChEBI" id="CHEBI:58950"/>
        <dbReference type="ChEBI" id="CHEBI:138261"/>
        <dbReference type="ChEBI" id="CHEBI:456215"/>
    </reaction>
</comment>
<name>A0A5J5F8A1_9PEZI</name>
<dbReference type="InterPro" id="IPR000873">
    <property type="entry name" value="AMP-dep_synth/lig_dom"/>
</dbReference>
<dbReference type="AlphaFoldDB" id="A0A5J5F8A1"/>
<keyword evidence="5" id="KW-0813">Transport</keyword>
<dbReference type="SUPFAM" id="SSF56801">
    <property type="entry name" value="Acetyl-CoA synthetase-like"/>
    <property type="match status" value="1"/>
</dbReference>
<dbReference type="InterPro" id="IPR025110">
    <property type="entry name" value="AMP-bd_C"/>
</dbReference>
<dbReference type="Pfam" id="PF13193">
    <property type="entry name" value="AMP-binding_C"/>
    <property type="match status" value="1"/>
</dbReference>
<keyword evidence="13" id="KW-0445">Lipid transport</keyword>
<evidence type="ECO:0000256" key="7">
    <source>
        <dbReference type="ARBA" id="ARBA00022598"/>
    </source>
</evidence>
<feature type="domain" description="AMP-binding enzyme C-terminal" evidence="21">
    <location>
        <begin position="502"/>
        <end position="579"/>
    </location>
</feature>
<dbReference type="GO" id="GO:0005524">
    <property type="term" value="F:ATP binding"/>
    <property type="evidence" value="ECO:0007669"/>
    <property type="project" value="UniProtKB-KW"/>
</dbReference>
<evidence type="ECO:0000256" key="17">
    <source>
        <dbReference type="ARBA" id="ARBA00060276"/>
    </source>
</evidence>
<proteinExistence type="inferred from homology"/>
<dbReference type="GO" id="GO:0005324">
    <property type="term" value="F:long-chain fatty acid transmembrane transporter activity"/>
    <property type="evidence" value="ECO:0007669"/>
    <property type="project" value="TreeGrafter"/>
</dbReference>
<evidence type="ECO:0000313" key="23">
    <source>
        <dbReference type="Proteomes" id="UP000326924"/>
    </source>
</evidence>
<dbReference type="FunCoup" id="A0A5J5F8A1">
    <property type="interactions" value="140"/>
</dbReference>
<evidence type="ECO:0000256" key="12">
    <source>
        <dbReference type="ARBA" id="ARBA00022989"/>
    </source>
</evidence>
<keyword evidence="9" id="KW-0812">Transmembrane</keyword>
<organism evidence="22 23">
    <name type="scientific">Sphaerosporella brunnea</name>
    <dbReference type="NCBI Taxonomy" id="1250544"/>
    <lineage>
        <taxon>Eukaryota</taxon>
        <taxon>Fungi</taxon>
        <taxon>Dikarya</taxon>
        <taxon>Ascomycota</taxon>
        <taxon>Pezizomycotina</taxon>
        <taxon>Pezizomycetes</taxon>
        <taxon>Pezizales</taxon>
        <taxon>Pyronemataceae</taxon>
        <taxon>Sphaerosporella</taxon>
    </lineage>
</organism>
<evidence type="ECO:0000256" key="3">
    <source>
        <dbReference type="ARBA" id="ARBA00004651"/>
    </source>
</evidence>
<evidence type="ECO:0000256" key="4">
    <source>
        <dbReference type="ARBA" id="ARBA00006432"/>
    </source>
</evidence>
<dbReference type="GO" id="GO:0005811">
    <property type="term" value="C:lipid droplet"/>
    <property type="evidence" value="ECO:0007669"/>
    <property type="project" value="UniProtKB-SubCell"/>
</dbReference>
<evidence type="ECO:0000256" key="8">
    <source>
        <dbReference type="ARBA" id="ARBA00022677"/>
    </source>
</evidence>
<dbReference type="Gene3D" id="3.40.50.12780">
    <property type="entry name" value="N-terminal domain of ligase-like"/>
    <property type="match status" value="1"/>
</dbReference>
<dbReference type="OrthoDB" id="10253869at2759"/>
<evidence type="ECO:0000256" key="15">
    <source>
        <dbReference type="ARBA" id="ARBA00023140"/>
    </source>
</evidence>
<dbReference type="Gene3D" id="3.30.300.30">
    <property type="match status" value="1"/>
</dbReference>
<keyword evidence="23" id="KW-1185">Reference proteome</keyword>
<evidence type="ECO:0000259" key="21">
    <source>
        <dbReference type="Pfam" id="PF13193"/>
    </source>
</evidence>
<keyword evidence="7" id="KW-0436">Ligase</keyword>
<dbReference type="InterPro" id="IPR045851">
    <property type="entry name" value="AMP-bd_C_sf"/>
</dbReference>
<dbReference type="GO" id="GO:0005778">
    <property type="term" value="C:peroxisomal membrane"/>
    <property type="evidence" value="ECO:0007669"/>
    <property type="project" value="UniProtKB-SubCell"/>
</dbReference>
<evidence type="ECO:0000256" key="13">
    <source>
        <dbReference type="ARBA" id="ARBA00023055"/>
    </source>
</evidence>
<evidence type="ECO:0000256" key="14">
    <source>
        <dbReference type="ARBA" id="ARBA00023136"/>
    </source>
</evidence>
<keyword evidence="6" id="KW-1003">Cell membrane</keyword>
<accession>A0A5J5F8A1</accession>
<dbReference type="PANTHER" id="PTHR43107:SF15">
    <property type="entry name" value="FATTY ACID TRANSPORT PROTEIN 3, ISOFORM A"/>
    <property type="match status" value="1"/>
</dbReference>
<evidence type="ECO:0000259" key="20">
    <source>
        <dbReference type="Pfam" id="PF00501"/>
    </source>
</evidence>
<keyword evidence="12" id="KW-1133">Transmembrane helix</keyword>
<evidence type="ECO:0000256" key="1">
    <source>
        <dbReference type="ARBA" id="ARBA00004502"/>
    </source>
</evidence>
<dbReference type="Pfam" id="PF00501">
    <property type="entry name" value="AMP-binding"/>
    <property type="match status" value="1"/>
</dbReference>
<evidence type="ECO:0000256" key="5">
    <source>
        <dbReference type="ARBA" id="ARBA00022448"/>
    </source>
</evidence>
<evidence type="ECO:0000256" key="16">
    <source>
        <dbReference type="ARBA" id="ARBA00051585"/>
    </source>
</evidence>
<dbReference type="InterPro" id="IPR042099">
    <property type="entry name" value="ANL_N_sf"/>
</dbReference>